<evidence type="ECO:0000256" key="12">
    <source>
        <dbReference type="RuleBase" id="RU003456"/>
    </source>
</evidence>
<dbReference type="PROSITE" id="PS00542">
    <property type="entry name" value="COMPLEX1_30K"/>
    <property type="match status" value="1"/>
</dbReference>
<dbReference type="NCBIfam" id="TIGR01961">
    <property type="entry name" value="NuoC_fam"/>
    <property type="match status" value="1"/>
</dbReference>
<feature type="domain" description="NADH:ubiquinone oxidoreductase 30kDa subunit" evidence="14">
    <location>
        <begin position="206"/>
        <end position="326"/>
    </location>
</feature>
<evidence type="ECO:0000256" key="13">
    <source>
        <dbReference type="SAM" id="MobiDB-lite"/>
    </source>
</evidence>
<dbReference type="AlphaFoldDB" id="A0A819LLL5"/>
<evidence type="ECO:0000256" key="11">
    <source>
        <dbReference type="ARBA" id="ARBA00049551"/>
    </source>
</evidence>
<keyword evidence="6 12" id="KW-0813">Transport</keyword>
<dbReference type="FunFam" id="3.30.460.80:FF:000002">
    <property type="entry name" value="NADH dehydrogenase iron-sulfur protein 3, mitochondrial"/>
    <property type="match status" value="1"/>
</dbReference>
<dbReference type="PANTHER" id="PTHR10884:SF14">
    <property type="entry name" value="NADH DEHYDROGENASE [UBIQUINONE] IRON-SULFUR PROTEIN 3, MITOCHONDRIAL"/>
    <property type="match status" value="1"/>
</dbReference>
<evidence type="ECO:0000259" key="14">
    <source>
        <dbReference type="Pfam" id="PF00329"/>
    </source>
</evidence>
<dbReference type="Gene3D" id="2.40.50.140">
    <property type="entry name" value="Nucleic acid-binding proteins"/>
    <property type="match status" value="1"/>
</dbReference>
<feature type="compositionally biased region" description="Basic and acidic residues" evidence="13">
    <location>
        <begin position="367"/>
        <end position="380"/>
    </location>
</feature>
<evidence type="ECO:0000256" key="2">
    <source>
        <dbReference type="ARBA" id="ARBA00004173"/>
    </source>
</evidence>
<dbReference type="PANTHER" id="PTHR10884">
    <property type="entry name" value="NADH DEHYDROGENASE UBIQUINONE IRON-SULFUR PROTEIN 3"/>
    <property type="match status" value="1"/>
</dbReference>
<dbReference type="SUPFAM" id="SSF143243">
    <property type="entry name" value="Nqo5-like"/>
    <property type="match status" value="1"/>
</dbReference>
<dbReference type="NCBIfam" id="NF004733">
    <property type="entry name" value="PRK06074.1-5"/>
    <property type="match status" value="1"/>
</dbReference>
<evidence type="ECO:0000313" key="16">
    <source>
        <dbReference type="Proteomes" id="UP000663842"/>
    </source>
</evidence>
<dbReference type="InterPro" id="IPR037232">
    <property type="entry name" value="NADH_quin_OxRdtase_su_C/D-like"/>
</dbReference>
<proteinExistence type="inferred from homology"/>
<dbReference type="Pfam" id="PF00329">
    <property type="entry name" value="Complex1_30kDa"/>
    <property type="match status" value="1"/>
</dbReference>
<keyword evidence="8 12" id="KW-0520">NAD</keyword>
<comment type="similarity">
    <text evidence="4">Belongs to the replication factor A protein 3 family.</text>
</comment>
<evidence type="ECO:0000256" key="6">
    <source>
        <dbReference type="ARBA" id="ARBA00022448"/>
    </source>
</evidence>
<feature type="compositionally biased region" description="Polar residues" evidence="13">
    <location>
        <begin position="381"/>
        <end position="391"/>
    </location>
</feature>
<dbReference type="SUPFAM" id="SSF50249">
    <property type="entry name" value="Nucleic acid-binding proteins"/>
    <property type="match status" value="1"/>
</dbReference>
<dbReference type="GO" id="GO:0003677">
    <property type="term" value="F:DNA binding"/>
    <property type="evidence" value="ECO:0007669"/>
    <property type="project" value="InterPro"/>
</dbReference>
<accession>A0A819LLL5</accession>
<feature type="region of interest" description="Disordered" evidence="13">
    <location>
        <begin position="365"/>
        <end position="391"/>
    </location>
</feature>
<evidence type="ECO:0000256" key="9">
    <source>
        <dbReference type="ARBA" id="ARBA00023075"/>
    </source>
</evidence>
<protein>
    <recommendedName>
        <fullName evidence="5">NADH dehydrogenase [ubiquinone] iron-sulfur protein 3, mitochondrial</fullName>
    </recommendedName>
</protein>
<evidence type="ECO:0000256" key="10">
    <source>
        <dbReference type="ARBA" id="ARBA00023242"/>
    </source>
</evidence>
<keyword evidence="7 12" id="KW-1278">Translocase</keyword>
<dbReference type="GO" id="GO:0006260">
    <property type="term" value="P:DNA replication"/>
    <property type="evidence" value="ECO:0007669"/>
    <property type="project" value="InterPro"/>
</dbReference>
<evidence type="ECO:0000313" key="15">
    <source>
        <dbReference type="EMBL" id="CAF3968099.1"/>
    </source>
</evidence>
<dbReference type="FunFam" id="2.40.50.140:FF:000395">
    <property type="entry name" value="Replication protein A3"/>
    <property type="match status" value="1"/>
</dbReference>
<comment type="subcellular location">
    <subcellularLocation>
        <location evidence="2">Mitochondrion</location>
    </subcellularLocation>
    <subcellularLocation>
        <location evidence="1">Nucleus</location>
    </subcellularLocation>
</comment>
<comment type="caution">
    <text evidence="15">The sequence shown here is derived from an EMBL/GenBank/DDBJ whole genome shotgun (WGS) entry which is preliminary data.</text>
</comment>
<dbReference type="InterPro" id="IPR010218">
    <property type="entry name" value="NADH_DH_suC"/>
</dbReference>
<reference evidence="15" key="1">
    <citation type="submission" date="2021-02" db="EMBL/GenBank/DDBJ databases">
        <authorList>
            <person name="Nowell W R."/>
        </authorList>
    </citation>
    <scope>NUCLEOTIDE SEQUENCE</scope>
</reference>
<dbReference type="GO" id="GO:0006281">
    <property type="term" value="P:DNA repair"/>
    <property type="evidence" value="ECO:0007669"/>
    <property type="project" value="InterPro"/>
</dbReference>
<dbReference type="CDD" id="cd04479">
    <property type="entry name" value="RPA3"/>
    <property type="match status" value="1"/>
</dbReference>
<dbReference type="GO" id="GO:0031981">
    <property type="term" value="C:nuclear lumen"/>
    <property type="evidence" value="ECO:0007669"/>
    <property type="project" value="UniProtKB-ARBA"/>
</dbReference>
<dbReference type="InterPro" id="IPR013970">
    <property type="entry name" value="Rfa2"/>
</dbReference>
<comment type="similarity">
    <text evidence="3 12">Belongs to the complex I 30 kDa subunit family.</text>
</comment>
<evidence type="ECO:0000256" key="7">
    <source>
        <dbReference type="ARBA" id="ARBA00022967"/>
    </source>
</evidence>
<dbReference type="InterPro" id="IPR020396">
    <property type="entry name" value="NADH_UbQ_OxRdtase_CS"/>
</dbReference>
<sequence length="391" mass="44929">MSHHYRINGSMLQQFSGKPVSIIGTVSKVHPTGNVIDLETSDKQHIVVRSTERVNVDAGSIIEVLGNVDNRNQIICDSVITFEPEQTANFDMDMYNQAVLLFQHYPQDYLMASSLIRQFARPILATSKGLVSAVAHRNIPASLIFLHRTQATTPPQPTPNVPAPNLIRVNVEQRKALVDFGQYVSECLPRFVQHVQITSTNELEVLIHPDGVFPVMAFLKDHTNAQFSSLVDITAIDVPTRVYRFEIVYNLLSLRYNSRVRVKTYTDELTPIASITDIFDAANWMEREVWDMYGVYFTNHPDLRRILTDYGFEGHPMRKDFPLPGYTEVRYDEEQRRVVIEPIELSQDYRKFDLNTPWETFPKFRNAVHDDTKKRQETEASQKPTGTENKK</sequence>
<evidence type="ECO:0000256" key="3">
    <source>
        <dbReference type="ARBA" id="ARBA00007569"/>
    </source>
</evidence>
<dbReference type="GO" id="GO:0016020">
    <property type="term" value="C:membrane"/>
    <property type="evidence" value="ECO:0007669"/>
    <property type="project" value="UniProtKB-ARBA"/>
</dbReference>
<keyword evidence="9" id="KW-0830">Ubiquinone</keyword>
<dbReference type="GO" id="GO:0016651">
    <property type="term" value="F:oxidoreductase activity, acting on NAD(P)H"/>
    <property type="evidence" value="ECO:0007669"/>
    <property type="project" value="InterPro"/>
</dbReference>
<dbReference type="Pfam" id="PF08661">
    <property type="entry name" value="Rep_fac-A_3"/>
    <property type="match status" value="1"/>
</dbReference>
<dbReference type="EMBL" id="CAJOBF010001613">
    <property type="protein sequence ID" value="CAF3968099.1"/>
    <property type="molecule type" value="Genomic_DNA"/>
</dbReference>
<evidence type="ECO:0000256" key="1">
    <source>
        <dbReference type="ARBA" id="ARBA00004123"/>
    </source>
</evidence>
<dbReference type="InterPro" id="IPR012340">
    <property type="entry name" value="NA-bd_OB-fold"/>
</dbReference>
<organism evidence="15 16">
    <name type="scientific">Rotaria magnacalcarata</name>
    <dbReference type="NCBI Taxonomy" id="392030"/>
    <lineage>
        <taxon>Eukaryota</taxon>
        <taxon>Metazoa</taxon>
        <taxon>Spiralia</taxon>
        <taxon>Gnathifera</taxon>
        <taxon>Rotifera</taxon>
        <taxon>Eurotatoria</taxon>
        <taxon>Bdelloidea</taxon>
        <taxon>Philodinida</taxon>
        <taxon>Philodinidae</taxon>
        <taxon>Rotaria</taxon>
    </lineage>
</organism>
<evidence type="ECO:0000256" key="8">
    <source>
        <dbReference type="ARBA" id="ARBA00023027"/>
    </source>
</evidence>
<keyword evidence="10" id="KW-0539">Nucleus</keyword>
<evidence type="ECO:0000256" key="4">
    <source>
        <dbReference type="ARBA" id="ARBA00009761"/>
    </source>
</evidence>
<dbReference type="GO" id="GO:0005739">
    <property type="term" value="C:mitochondrion"/>
    <property type="evidence" value="ECO:0007669"/>
    <property type="project" value="UniProtKB-SubCell"/>
</dbReference>
<dbReference type="HAMAP" id="MF_01357">
    <property type="entry name" value="NDH1_NuoC"/>
    <property type="match status" value="1"/>
</dbReference>
<name>A0A819LLL5_9BILA</name>
<dbReference type="Proteomes" id="UP000663842">
    <property type="component" value="Unassembled WGS sequence"/>
</dbReference>
<dbReference type="InterPro" id="IPR001268">
    <property type="entry name" value="NADH_UbQ_OxRdtase_30kDa_su"/>
</dbReference>
<dbReference type="GO" id="GO:0008137">
    <property type="term" value="F:NADH dehydrogenase (ubiquinone) activity"/>
    <property type="evidence" value="ECO:0007669"/>
    <property type="project" value="UniProtKB-EC"/>
</dbReference>
<dbReference type="Gene3D" id="3.30.460.80">
    <property type="entry name" value="NADH:ubiquinone oxidoreductase, 30kDa subunit"/>
    <property type="match status" value="1"/>
</dbReference>
<gene>
    <name evidence="15" type="ORF">UXM345_LOCUS14320</name>
</gene>
<dbReference type="GO" id="GO:0006310">
    <property type="term" value="P:DNA recombination"/>
    <property type="evidence" value="ECO:0007669"/>
    <property type="project" value="InterPro"/>
</dbReference>
<comment type="catalytic activity">
    <reaction evidence="11">
        <text>a ubiquinone + NADH + 5 H(+)(in) = a ubiquinol + NAD(+) + 4 H(+)(out)</text>
        <dbReference type="Rhea" id="RHEA:29091"/>
        <dbReference type="Rhea" id="RHEA-COMP:9565"/>
        <dbReference type="Rhea" id="RHEA-COMP:9566"/>
        <dbReference type="ChEBI" id="CHEBI:15378"/>
        <dbReference type="ChEBI" id="CHEBI:16389"/>
        <dbReference type="ChEBI" id="CHEBI:17976"/>
        <dbReference type="ChEBI" id="CHEBI:57540"/>
        <dbReference type="ChEBI" id="CHEBI:57945"/>
        <dbReference type="EC" id="7.1.1.2"/>
    </reaction>
</comment>
<evidence type="ECO:0000256" key="5">
    <source>
        <dbReference type="ARBA" id="ARBA00020084"/>
    </source>
</evidence>